<evidence type="ECO:0000256" key="1">
    <source>
        <dbReference type="SAM" id="Coils"/>
    </source>
</evidence>
<reference evidence="2 3" key="1">
    <citation type="journal article" date="2019" name="Nat. Med.">
        <title>A library of human gut bacterial isolates paired with longitudinal multiomics data enables mechanistic microbiome research.</title>
        <authorList>
            <person name="Poyet M."/>
            <person name="Groussin M."/>
            <person name="Gibbons S.M."/>
            <person name="Avila-Pacheco J."/>
            <person name="Jiang X."/>
            <person name="Kearney S.M."/>
            <person name="Perrotta A.R."/>
            <person name="Berdy B."/>
            <person name="Zhao S."/>
            <person name="Lieberman T.D."/>
            <person name="Swanson P.K."/>
            <person name="Smith M."/>
            <person name="Roesemann S."/>
            <person name="Alexander J.E."/>
            <person name="Rich S.A."/>
            <person name="Livny J."/>
            <person name="Vlamakis H."/>
            <person name="Clish C."/>
            <person name="Bullock K."/>
            <person name="Deik A."/>
            <person name="Scott J."/>
            <person name="Pierce K.A."/>
            <person name="Xavier R.J."/>
            <person name="Alm E.J."/>
        </authorList>
    </citation>
    <scope>NUCLEOTIDE SEQUENCE [LARGE SCALE GENOMIC DNA]</scope>
    <source>
        <strain evidence="2 3">BIOML-A1</strain>
    </source>
</reference>
<dbReference type="Proteomes" id="UP000477285">
    <property type="component" value="Unassembled WGS sequence"/>
</dbReference>
<organism evidence="2 3">
    <name type="scientific">Blautia wexlerae</name>
    <dbReference type="NCBI Taxonomy" id="418240"/>
    <lineage>
        <taxon>Bacteria</taxon>
        <taxon>Bacillati</taxon>
        <taxon>Bacillota</taxon>
        <taxon>Clostridia</taxon>
        <taxon>Lachnospirales</taxon>
        <taxon>Lachnospiraceae</taxon>
        <taxon>Blautia</taxon>
    </lineage>
</organism>
<dbReference type="AlphaFoldDB" id="A0A6L8SXA8"/>
<proteinExistence type="predicted"/>
<dbReference type="EMBL" id="WWVQ01000001">
    <property type="protein sequence ID" value="MZL31695.1"/>
    <property type="molecule type" value="Genomic_DNA"/>
</dbReference>
<keyword evidence="1" id="KW-0175">Coiled coil</keyword>
<evidence type="ECO:0000313" key="3">
    <source>
        <dbReference type="Proteomes" id="UP000477285"/>
    </source>
</evidence>
<name>A0A6L8SXA8_9FIRM</name>
<accession>A0A6L8SXA8</accession>
<dbReference type="RefSeq" id="WP_161233184.1">
    <property type="nucleotide sequence ID" value="NZ_WWVI01000001.1"/>
</dbReference>
<sequence length="79" mass="8485">MDKKEIANIYKAINRVSNRLNEMSEKLDLVMQMLNAESNRKILINGDGIDGLAELVSTHDSALDELATLVAGIGGGNNG</sequence>
<protein>
    <submittedName>
        <fullName evidence="2">Uncharacterized protein</fullName>
    </submittedName>
</protein>
<gene>
    <name evidence="2" type="ORF">GT728_00410</name>
</gene>
<comment type="caution">
    <text evidence="2">The sequence shown here is derived from an EMBL/GenBank/DDBJ whole genome shotgun (WGS) entry which is preliminary data.</text>
</comment>
<evidence type="ECO:0000313" key="2">
    <source>
        <dbReference type="EMBL" id="MZL31695.1"/>
    </source>
</evidence>
<feature type="coiled-coil region" evidence="1">
    <location>
        <begin position="6"/>
        <end position="33"/>
    </location>
</feature>